<dbReference type="EMBL" id="FUPS01000031">
    <property type="protein sequence ID" value="SJT30440.1"/>
    <property type="molecule type" value="Genomic_DNA"/>
</dbReference>
<accession>A0A9Q9QTS9</accession>
<gene>
    <name evidence="1" type="ORF">SAMEA3375112_04213</name>
</gene>
<organism evidence="1 2">
    <name type="scientific">Clostridioides difficile</name>
    <name type="common">Peptoclostridium difficile</name>
    <dbReference type="NCBI Taxonomy" id="1496"/>
    <lineage>
        <taxon>Bacteria</taxon>
        <taxon>Bacillati</taxon>
        <taxon>Bacillota</taxon>
        <taxon>Clostridia</taxon>
        <taxon>Peptostreptococcales</taxon>
        <taxon>Peptostreptococcaceae</taxon>
        <taxon>Clostridioides</taxon>
    </lineage>
</organism>
<proteinExistence type="predicted"/>
<dbReference type="Proteomes" id="UP000189137">
    <property type="component" value="Unassembled WGS sequence"/>
</dbReference>
<comment type="caution">
    <text evidence="1">The sequence shown here is derived from an EMBL/GenBank/DDBJ whole genome shotgun (WGS) entry which is preliminary data.</text>
</comment>
<dbReference type="AlphaFoldDB" id="A0A9Q9QTS9"/>
<name>A0A9Q9QTS9_CLODI</name>
<evidence type="ECO:0000313" key="1">
    <source>
        <dbReference type="EMBL" id="SJT30440.1"/>
    </source>
</evidence>
<reference evidence="1 2" key="1">
    <citation type="submission" date="2017-02" db="EMBL/GenBank/DDBJ databases">
        <authorList>
            <consortium name="Pathogen Informatics"/>
        </authorList>
    </citation>
    <scope>NUCLEOTIDE SEQUENCE [LARGE SCALE GENOMIC DNA]</scope>
    <source>
        <strain evidence="1 2">VRECD0157</strain>
    </source>
</reference>
<dbReference type="RefSeq" id="WP_021389840.1">
    <property type="nucleotide sequence ID" value="NZ_BIOU01000094.1"/>
</dbReference>
<evidence type="ECO:0000313" key="2">
    <source>
        <dbReference type="Proteomes" id="UP000189137"/>
    </source>
</evidence>
<protein>
    <submittedName>
        <fullName evidence="1">Uncharacterized protein</fullName>
    </submittedName>
</protein>
<sequence>MINKNILKEQQLNKIKVLKNKNDKNIKNNIFKMFNSDMEEMKSIIKNELFFENIYQDELEFHMNKIKNIENIADKFYVQFMISGEEGFEITCLRTALANRSI</sequence>